<sequence length="189" mass="20725">MGQTPPDSVRETISEMSVQVVNWPPPEVETAPNVSSPGMGQFTALTIGKKAFIWKNQTSAKYKSSGLEEEIGFKESSKVLSVSHMGWQSGQRPLEVPTTCTQHPSSGAVPIQERAMMPTLELVLCSTSSAPPCTHPNYSDSKEKGRGRFDHFSFLFESPKFQFAFSTANTLVVAKTEGNVLVVLQKESW</sequence>
<comment type="caution">
    <text evidence="1">The sequence shown here is derived from an EMBL/GenBank/DDBJ whole genome shotgun (WGS) entry which is preliminary data.</text>
</comment>
<gene>
    <name evidence="1" type="ORF">HGM15179_012874</name>
</gene>
<reference evidence="1" key="1">
    <citation type="submission" date="2019-04" db="EMBL/GenBank/DDBJ databases">
        <title>Genome assembly of Zosterops borbonicus 15179.</title>
        <authorList>
            <person name="Leroy T."/>
            <person name="Anselmetti Y."/>
            <person name="Tilak M.-K."/>
            <person name="Nabholz B."/>
        </authorList>
    </citation>
    <scope>NUCLEOTIDE SEQUENCE</scope>
    <source>
        <strain evidence="1">HGM_15179</strain>
        <tissue evidence="1">Muscle</tissue>
    </source>
</reference>
<dbReference type="AlphaFoldDB" id="A0A8K1LHV9"/>
<evidence type="ECO:0000313" key="1">
    <source>
        <dbReference type="EMBL" id="TRZ14223.1"/>
    </source>
</evidence>
<keyword evidence="2" id="KW-1185">Reference proteome</keyword>
<name>A0A8K1LHV9_9PASS</name>
<evidence type="ECO:0000313" key="2">
    <source>
        <dbReference type="Proteomes" id="UP000796761"/>
    </source>
</evidence>
<organism evidence="1 2">
    <name type="scientific">Zosterops borbonicus</name>
    <dbReference type="NCBI Taxonomy" id="364589"/>
    <lineage>
        <taxon>Eukaryota</taxon>
        <taxon>Metazoa</taxon>
        <taxon>Chordata</taxon>
        <taxon>Craniata</taxon>
        <taxon>Vertebrata</taxon>
        <taxon>Euteleostomi</taxon>
        <taxon>Archelosauria</taxon>
        <taxon>Archosauria</taxon>
        <taxon>Dinosauria</taxon>
        <taxon>Saurischia</taxon>
        <taxon>Theropoda</taxon>
        <taxon>Coelurosauria</taxon>
        <taxon>Aves</taxon>
        <taxon>Neognathae</taxon>
        <taxon>Neoaves</taxon>
        <taxon>Telluraves</taxon>
        <taxon>Australaves</taxon>
        <taxon>Passeriformes</taxon>
        <taxon>Sylvioidea</taxon>
        <taxon>Zosteropidae</taxon>
        <taxon>Zosterops</taxon>
    </lineage>
</organism>
<protein>
    <submittedName>
        <fullName evidence="1">Uncharacterized protein</fullName>
    </submittedName>
</protein>
<dbReference type="EMBL" id="SWJQ01000453">
    <property type="protein sequence ID" value="TRZ14223.1"/>
    <property type="molecule type" value="Genomic_DNA"/>
</dbReference>
<dbReference type="Proteomes" id="UP000796761">
    <property type="component" value="Unassembled WGS sequence"/>
</dbReference>
<proteinExistence type="predicted"/>
<accession>A0A8K1LHV9</accession>